<evidence type="ECO:0000313" key="11">
    <source>
        <dbReference type="EMBL" id="KAF7260400.1"/>
    </source>
</evidence>
<comment type="caution">
    <text evidence="11">The sequence shown here is derived from an EMBL/GenBank/DDBJ whole genome shotgun (WGS) entry which is preliminary data.</text>
</comment>
<accession>A0A8S9Z458</accession>
<dbReference type="AlphaFoldDB" id="A0A8S9Z458"/>
<dbReference type="Pfam" id="PF03074">
    <property type="entry name" value="GCS"/>
    <property type="match status" value="2"/>
</dbReference>
<comment type="pathway">
    <text evidence="1 10">Sulfur metabolism; glutathione biosynthesis; glutathione from L-cysteine and L-glutamate: step 1/2.</text>
</comment>
<organism evidence="11 12">
    <name type="scientific">Paragonimus skrjabini miyazakii</name>
    <dbReference type="NCBI Taxonomy" id="59628"/>
    <lineage>
        <taxon>Eukaryota</taxon>
        <taxon>Metazoa</taxon>
        <taxon>Spiralia</taxon>
        <taxon>Lophotrochozoa</taxon>
        <taxon>Platyhelminthes</taxon>
        <taxon>Trematoda</taxon>
        <taxon>Digenea</taxon>
        <taxon>Plagiorchiida</taxon>
        <taxon>Troglotremata</taxon>
        <taxon>Troglotrematidae</taxon>
        <taxon>Paragonimus</taxon>
    </lineage>
</organism>
<dbReference type="GO" id="GO:0005524">
    <property type="term" value="F:ATP binding"/>
    <property type="evidence" value="ECO:0007669"/>
    <property type="project" value="UniProtKB-UniRule"/>
</dbReference>
<proteinExistence type="inferred from homology"/>
<evidence type="ECO:0000256" key="3">
    <source>
        <dbReference type="ARBA" id="ARBA00012220"/>
    </source>
</evidence>
<evidence type="ECO:0000256" key="10">
    <source>
        <dbReference type="RuleBase" id="RU367135"/>
    </source>
</evidence>
<evidence type="ECO:0000256" key="6">
    <source>
        <dbReference type="ARBA" id="ARBA00022741"/>
    </source>
</evidence>
<comment type="similarity">
    <text evidence="2 10">Belongs to the glutamate--cysteine ligase type 3 family.</text>
</comment>
<keyword evidence="6 10" id="KW-0547">Nucleotide-binding</keyword>
<reference evidence="11" key="1">
    <citation type="submission" date="2019-07" db="EMBL/GenBank/DDBJ databases">
        <title>Annotation for the trematode Paragonimus miyazaki's.</title>
        <authorList>
            <person name="Choi Y.-J."/>
        </authorList>
    </citation>
    <scope>NUCLEOTIDE SEQUENCE</scope>
    <source>
        <strain evidence="11">Japan</strain>
    </source>
</reference>
<evidence type="ECO:0000313" key="12">
    <source>
        <dbReference type="Proteomes" id="UP000822476"/>
    </source>
</evidence>
<dbReference type="Gene3D" id="1.10.8.960">
    <property type="match status" value="1"/>
</dbReference>
<dbReference type="InterPro" id="IPR014746">
    <property type="entry name" value="Gln_synth/guanido_kin_cat_dom"/>
</dbReference>
<evidence type="ECO:0000256" key="1">
    <source>
        <dbReference type="ARBA" id="ARBA00005006"/>
    </source>
</evidence>
<dbReference type="PANTHER" id="PTHR11164">
    <property type="entry name" value="GLUTAMATE CYSTEINE LIGASE"/>
    <property type="match status" value="1"/>
</dbReference>
<dbReference type="Proteomes" id="UP000822476">
    <property type="component" value="Unassembled WGS sequence"/>
</dbReference>
<keyword evidence="4 10" id="KW-0436">Ligase</keyword>
<name>A0A8S9Z458_9TREM</name>
<dbReference type="OrthoDB" id="7939818at2759"/>
<sequence length="801" mass="90836">MGQWSADACFKLEFPRGACSTLAMGLLTSGTALTWSETKKHARYIQTEGIKQFVYLHRTLNSRMKHTLKWGDEIEYTLVRLNPVTRDVQLFLGASELLQKLPAVDAKGNQFIWQPEYADYMVEGLPGIPFGQLLHAFSTVEPNMCKRRKQLERCLPKDCFALTLTTFPRLGCSDFCYPPAFPTPKDGVSKSLFFPDRAINQDHPRFKTLTRNIRERRGAKVAINVPIYRDTLTPNPFVENLDAFHDGSDPDAASAALPDHVYLDAMGFGMGCSCLQITFQSCCIEEARILYDQLATICPILMALSAASPAIRGYLLDTDCRWSIISASVDDRTEEERGLKPLVNNRFVIPKSRYDSISSYLSPMGETYNDIELVYDPEFYQTLVNEGKWLYWWFFSLSQLNVVESASIVGLPKLWSSPVLSRTTSTLHTTVWVCNNCGHNCTDRLWIGVDEPLAKHVAHLFIRDPVSVFSERLIVPEDEEFVDHFENIQSTNWQSMRFKPPPLNSSIGWRVEFRPLELQLTDFENAAFVTFVLLISRTILRLKLNLLIPISKVDENMRTAVKRDAALQEQFYFRRGYLLSTDGSPTELTLACSKFRRTRSYSIIQNQTEQQNISDDSSQAINFCKLPDAHRPVSDNSEVNPEDTYTLMSISEIMNGSPTFPGLIPLVRHYVHVIGGDPAVVCLVHRYLDFLERRASGDLMTTAAWMRSRIRAHPDYRFDSRVSRTINTDLMQECCAITRGELRPPELLPSLDECTVSTGKPCYLRFSCRQCCVDHSPVKSTDSSANTTTAIVPGTNDGRYC</sequence>
<dbReference type="InterPro" id="IPR004308">
    <property type="entry name" value="GCS"/>
</dbReference>
<evidence type="ECO:0000256" key="9">
    <source>
        <dbReference type="ARBA" id="ARBA00032122"/>
    </source>
</evidence>
<evidence type="ECO:0000256" key="8">
    <source>
        <dbReference type="ARBA" id="ARBA00030585"/>
    </source>
</evidence>
<comment type="catalytic activity">
    <reaction evidence="10">
        <text>L-cysteine + L-glutamate + ATP = gamma-L-glutamyl-L-cysteine + ADP + phosphate + H(+)</text>
        <dbReference type="Rhea" id="RHEA:13285"/>
        <dbReference type="ChEBI" id="CHEBI:15378"/>
        <dbReference type="ChEBI" id="CHEBI:29985"/>
        <dbReference type="ChEBI" id="CHEBI:30616"/>
        <dbReference type="ChEBI" id="CHEBI:35235"/>
        <dbReference type="ChEBI" id="CHEBI:43474"/>
        <dbReference type="ChEBI" id="CHEBI:58173"/>
        <dbReference type="ChEBI" id="CHEBI:456216"/>
        <dbReference type="EC" id="6.3.2.2"/>
    </reaction>
</comment>
<protein>
    <recommendedName>
        <fullName evidence="3 10">Glutamate--cysteine ligase</fullName>
        <ecNumber evidence="3 10">6.3.2.2</ecNumber>
    </recommendedName>
    <alternativeName>
        <fullName evidence="9 10">Gamma-ECS</fullName>
    </alternativeName>
    <alternativeName>
        <fullName evidence="8 10">Gamma-glutamylcysteine synthetase</fullName>
    </alternativeName>
</protein>
<keyword evidence="7 10" id="KW-0067">ATP-binding</keyword>
<dbReference type="EC" id="6.3.2.2" evidence="3 10"/>
<dbReference type="FunFam" id="3.30.590.50:FF:000002">
    <property type="entry name" value="Glutamate--cysteine ligase catalytic subunit"/>
    <property type="match status" value="1"/>
</dbReference>
<dbReference type="GO" id="GO:0004357">
    <property type="term" value="F:glutamate-cysteine ligase activity"/>
    <property type="evidence" value="ECO:0007669"/>
    <property type="project" value="UniProtKB-UniRule"/>
</dbReference>
<dbReference type="EMBL" id="JTDE01000759">
    <property type="protein sequence ID" value="KAF7260400.1"/>
    <property type="molecule type" value="Genomic_DNA"/>
</dbReference>
<evidence type="ECO:0000256" key="7">
    <source>
        <dbReference type="ARBA" id="ARBA00022840"/>
    </source>
</evidence>
<keyword evidence="12" id="KW-1185">Reference proteome</keyword>
<evidence type="ECO:0000256" key="5">
    <source>
        <dbReference type="ARBA" id="ARBA00022684"/>
    </source>
</evidence>
<gene>
    <name evidence="11" type="ORF">EG68_02020</name>
</gene>
<dbReference type="Gene3D" id="3.30.590.50">
    <property type="match status" value="2"/>
</dbReference>
<keyword evidence="5 10" id="KW-0317">Glutathione biosynthesis</keyword>
<dbReference type="GO" id="GO:0006750">
    <property type="term" value="P:glutathione biosynthetic process"/>
    <property type="evidence" value="ECO:0007669"/>
    <property type="project" value="UniProtKB-UniRule"/>
</dbReference>
<evidence type="ECO:0000256" key="4">
    <source>
        <dbReference type="ARBA" id="ARBA00022598"/>
    </source>
</evidence>
<dbReference type="PANTHER" id="PTHR11164:SF0">
    <property type="entry name" value="GLUTAMATE--CYSTEINE LIGASE CATALYTIC SUBUNIT"/>
    <property type="match status" value="1"/>
</dbReference>
<dbReference type="SUPFAM" id="SSF55931">
    <property type="entry name" value="Glutamine synthetase/guanido kinase"/>
    <property type="match status" value="1"/>
</dbReference>
<dbReference type="GO" id="GO:0017109">
    <property type="term" value="C:glutamate-cysteine ligase complex"/>
    <property type="evidence" value="ECO:0007669"/>
    <property type="project" value="TreeGrafter"/>
</dbReference>
<evidence type="ECO:0000256" key="2">
    <source>
        <dbReference type="ARBA" id="ARBA00008100"/>
    </source>
</evidence>